<keyword evidence="7" id="KW-1185">Reference proteome</keyword>
<protein>
    <recommendedName>
        <fullName evidence="5">Fe2OG dioxygenase domain-containing protein</fullName>
    </recommendedName>
</protein>
<dbReference type="PANTHER" id="PTHR32054">
    <property type="entry name" value="HEAVY CHAIN, PUTATIVE, EXPRESSED-RELATED-RELATED"/>
    <property type="match status" value="1"/>
</dbReference>
<gene>
    <name evidence="6" type="ORF">VNO77_25378</name>
</gene>
<evidence type="ECO:0000313" key="6">
    <source>
        <dbReference type="EMBL" id="KAK7331161.1"/>
    </source>
</evidence>
<dbReference type="InterPro" id="IPR008545">
    <property type="entry name" value="Web"/>
</dbReference>
<evidence type="ECO:0000256" key="3">
    <source>
        <dbReference type="ARBA" id="ARBA00023054"/>
    </source>
</evidence>
<feature type="compositionally biased region" description="Basic and acidic residues" evidence="4">
    <location>
        <begin position="712"/>
        <end position="725"/>
    </location>
</feature>
<accession>A0AAN9QDF0</accession>
<comment type="similarity">
    <text evidence="1">Belongs to the WEB family.</text>
</comment>
<reference evidence="6 7" key="1">
    <citation type="submission" date="2024-01" db="EMBL/GenBank/DDBJ databases">
        <title>The genomes of 5 underutilized Papilionoideae crops provide insights into root nodulation and disease resistanc.</title>
        <authorList>
            <person name="Jiang F."/>
        </authorList>
    </citation>
    <scope>NUCLEOTIDE SEQUENCE [LARGE SCALE GENOMIC DNA]</scope>
    <source>
        <strain evidence="6">LVBAO_FW01</strain>
        <tissue evidence="6">Leaves</tissue>
    </source>
</reference>
<keyword evidence="3" id="KW-0175">Coiled coil</keyword>
<dbReference type="AlphaFoldDB" id="A0AAN9QDF0"/>
<comment type="similarity">
    <text evidence="2">Belongs to the alkB family.</text>
</comment>
<comment type="caution">
    <text evidence="6">The sequence shown here is derived from an EMBL/GenBank/DDBJ whole genome shotgun (WGS) entry which is preliminary data.</text>
</comment>
<evidence type="ECO:0000256" key="2">
    <source>
        <dbReference type="ARBA" id="ARBA00007879"/>
    </source>
</evidence>
<dbReference type="GO" id="GO:0005829">
    <property type="term" value="C:cytosol"/>
    <property type="evidence" value="ECO:0007669"/>
    <property type="project" value="TreeGrafter"/>
</dbReference>
<dbReference type="PROSITE" id="PS51471">
    <property type="entry name" value="FE2OG_OXY"/>
    <property type="match status" value="1"/>
</dbReference>
<feature type="region of interest" description="Disordered" evidence="4">
    <location>
        <begin position="167"/>
        <end position="189"/>
    </location>
</feature>
<evidence type="ECO:0000256" key="4">
    <source>
        <dbReference type="SAM" id="MobiDB-lite"/>
    </source>
</evidence>
<feature type="region of interest" description="Disordered" evidence="4">
    <location>
        <begin position="708"/>
        <end position="727"/>
    </location>
</feature>
<organism evidence="6 7">
    <name type="scientific">Canavalia gladiata</name>
    <name type="common">Sword bean</name>
    <name type="synonym">Dolichos gladiatus</name>
    <dbReference type="NCBI Taxonomy" id="3824"/>
    <lineage>
        <taxon>Eukaryota</taxon>
        <taxon>Viridiplantae</taxon>
        <taxon>Streptophyta</taxon>
        <taxon>Embryophyta</taxon>
        <taxon>Tracheophyta</taxon>
        <taxon>Spermatophyta</taxon>
        <taxon>Magnoliopsida</taxon>
        <taxon>eudicotyledons</taxon>
        <taxon>Gunneridae</taxon>
        <taxon>Pentapetalae</taxon>
        <taxon>rosids</taxon>
        <taxon>fabids</taxon>
        <taxon>Fabales</taxon>
        <taxon>Fabaceae</taxon>
        <taxon>Papilionoideae</taxon>
        <taxon>50 kb inversion clade</taxon>
        <taxon>NPAAA clade</taxon>
        <taxon>indigoferoid/millettioid clade</taxon>
        <taxon>Phaseoleae</taxon>
        <taxon>Canavalia</taxon>
    </lineage>
</organism>
<feature type="compositionally biased region" description="Polar residues" evidence="4">
    <location>
        <begin position="914"/>
        <end position="925"/>
    </location>
</feature>
<feature type="region of interest" description="Disordered" evidence="4">
    <location>
        <begin position="906"/>
        <end position="925"/>
    </location>
</feature>
<evidence type="ECO:0000313" key="7">
    <source>
        <dbReference type="Proteomes" id="UP001367508"/>
    </source>
</evidence>
<feature type="domain" description="Fe2OG dioxygenase" evidence="5">
    <location>
        <begin position="118"/>
        <end position="235"/>
    </location>
</feature>
<evidence type="ECO:0000259" key="5">
    <source>
        <dbReference type="PROSITE" id="PS51471"/>
    </source>
</evidence>
<name>A0AAN9QDF0_CANGL</name>
<dbReference type="Pfam" id="PF13532">
    <property type="entry name" value="2OG-FeII_Oxy_2"/>
    <property type="match status" value="1"/>
</dbReference>
<dbReference type="SUPFAM" id="SSF51197">
    <property type="entry name" value="Clavaminate synthase-like"/>
    <property type="match status" value="1"/>
</dbReference>
<evidence type="ECO:0000256" key="1">
    <source>
        <dbReference type="ARBA" id="ARBA00005485"/>
    </source>
</evidence>
<dbReference type="Pfam" id="PF05701">
    <property type="entry name" value="WEMBL"/>
    <property type="match status" value="1"/>
</dbReference>
<dbReference type="GO" id="GO:0009903">
    <property type="term" value="P:chloroplast avoidance movement"/>
    <property type="evidence" value="ECO:0007669"/>
    <property type="project" value="TreeGrafter"/>
</dbReference>
<dbReference type="PANTHER" id="PTHR32054:SF42">
    <property type="entry name" value="WEB FAMILY PROTEIN"/>
    <property type="match status" value="1"/>
</dbReference>
<dbReference type="InterPro" id="IPR027450">
    <property type="entry name" value="AlkB-like"/>
</dbReference>
<proteinExistence type="inferred from homology"/>
<dbReference type="Proteomes" id="UP001367508">
    <property type="component" value="Unassembled WGS sequence"/>
</dbReference>
<dbReference type="InterPro" id="IPR005123">
    <property type="entry name" value="Oxoglu/Fe-dep_dioxygenase_dom"/>
</dbReference>
<sequence length="925" mass="104959">MNVLKLKAVSVANPNENVKRETVDLGNGSDVVYIQRLIPSDKSWEWFHYLDKHIPWTRPTIRVFGKPFLQPRDTCYVATPGLTELTYSGYQPHAYSWDDYPPLTDILDAVHKALPGSSFNSLLLNRYNGGNDYVGWHSDDEKLYGPTPEIASLSFGCERDFTLKKKPRKKSCGGGDEPASKRLKKDSHADQHTFRLRHGSLLVMRGYTQRDWIHSVPKRAKVEATRINLTFRRVLSKKTYLDGCEFICHSKDLLPPPLRPIRPTPPQTSLPLKLKLAYSQFFMQANLTNHILGCFLFSTVSERFYLIKRKDYGGVFWLYICSIHIRILYSRGFLVTPNIKNIMSFRVRDQPKEVGSPSPKGEVGEIDTRAPFQSVKAAVSLFGEVAVSKEKRSIKRRSSENVLEKETQLLLTQREVNKIKKQLDTFENTKAKALTELDKANVTLLELTKKLNSVRESKQSAMEAAEAVKNQAKELEQALSQKAIGYEAWKQELEHARKEYTTTVKELDASKQELNKIRQDFDSALEAKLAAFQTAGEAQRSAKLNAEKVNELSKELATMKEQIEQLKLAALLAQEEQAKVMGERETQLNFYETARVEVQTKLMALKNEYDPELTQSLEAKLAETDAEIHELQEQMRQARASEMDTVKLITLEIKEATKTLQEVAEEENSLRNLVSSLRTEIEQVKKEQDEMKEKEQAVEALAANLTDQLQNRTEETSSVEEKEPDNSEDINLKIKQLLFETENARKEEEEMKLKAQELKQEAEKSKTVAEELEKKLELFLKQAEEAKAAEQKAVEEMKMLSDAQGAVSVADANGKIVLTVDEFAALSGKIKESEDLIDKTEAASMAQVEAINTRKNEVDRKVEANLKAIEEIKAATDMALRNAEMADSAKVAVEGELKRWRLDEQKGGSDLDYSDNSSRSISLRI</sequence>
<dbReference type="FunFam" id="2.60.120.590:FF:000015">
    <property type="entry name" value="DNA oxidative demethylase ALKBH2"/>
    <property type="match status" value="1"/>
</dbReference>
<dbReference type="Gene3D" id="2.60.120.590">
    <property type="entry name" value="Alpha-ketoglutarate-dependent dioxygenase AlkB-like"/>
    <property type="match status" value="1"/>
</dbReference>
<dbReference type="GO" id="GO:0009904">
    <property type="term" value="P:chloroplast accumulation movement"/>
    <property type="evidence" value="ECO:0007669"/>
    <property type="project" value="TreeGrafter"/>
</dbReference>
<dbReference type="EMBL" id="JAYMYQ010000005">
    <property type="protein sequence ID" value="KAK7331161.1"/>
    <property type="molecule type" value="Genomic_DNA"/>
</dbReference>
<dbReference type="InterPro" id="IPR037151">
    <property type="entry name" value="AlkB-like_sf"/>
</dbReference>